<organism evidence="1 2">
    <name type="scientific">Deinococcus reticulitermitis</name>
    <dbReference type="NCBI Taxonomy" id="856736"/>
    <lineage>
        <taxon>Bacteria</taxon>
        <taxon>Thermotogati</taxon>
        <taxon>Deinococcota</taxon>
        <taxon>Deinococci</taxon>
        <taxon>Deinococcales</taxon>
        <taxon>Deinococcaceae</taxon>
        <taxon>Deinococcus</taxon>
    </lineage>
</organism>
<evidence type="ECO:0000313" key="1">
    <source>
        <dbReference type="EMBL" id="SEI87070.1"/>
    </source>
</evidence>
<proteinExistence type="predicted"/>
<dbReference type="Proteomes" id="UP000199223">
    <property type="component" value="Unassembled WGS sequence"/>
</dbReference>
<gene>
    <name evidence="1" type="ORF">SAMN04488058_10296</name>
</gene>
<evidence type="ECO:0000313" key="2">
    <source>
        <dbReference type="Proteomes" id="UP000199223"/>
    </source>
</evidence>
<reference evidence="2" key="1">
    <citation type="submission" date="2016-10" db="EMBL/GenBank/DDBJ databases">
        <authorList>
            <person name="Varghese N."/>
            <person name="Submissions S."/>
        </authorList>
    </citation>
    <scope>NUCLEOTIDE SEQUENCE [LARGE SCALE GENOMIC DNA]</scope>
    <source>
        <strain evidence="2">CGMCC 1.10218</strain>
    </source>
</reference>
<protein>
    <submittedName>
        <fullName evidence="1">Uncharacterized protein</fullName>
    </submittedName>
</protein>
<accession>A0A1H6UFX5</accession>
<dbReference type="EMBL" id="FNZA01000002">
    <property type="protein sequence ID" value="SEI87070.1"/>
    <property type="molecule type" value="Genomic_DNA"/>
</dbReference>
<keyword evidence="2" id="KW-1185">Reference proteome</keyword>
<dbReference type="STRING" id="856736.SAMN04488058_10296"/>
<dbReference type="AlphaFoldDB" id="A0A1H6UFX5"/>
<name>A0A1H6UFX5_9DEIO</name>
<sequence length="139" mass="14277">MGAGAATLARAGGGSAAAAGTENRPLNCTVVVDVRGLGRLERGMTSFVMDAGGAQLWPDATLVQGVDTGLVQEGNLHSYARSEGELAGLKNVTRVKASALLKPKQSPGANYLLDVQLSADAAQAFRNAGKACKVVYFQD</sequence>